<dbReference type="SUPFAM" id="SSF54427">
    <property type="entry name" value="NTF2-like"/>
    <property type="match status" value="1"/>
</dbReference>
<dbReference type="Proteomes" id="UP000298656">
    <property type="component" value="Chromosome 1"/>
</dbReference>
<sequence length="164" mass="18848">MNSLDTLRWADEIRELKARYFRLMDAKCWDDYATLFLDDSVFDVSEAFNDPESGEASGMAAAVSEPIIGQDAIVAYVSRGLNARVRSFHIGFMPEIEILSETRARAVWAMEDRVWLPDSPVAQMHGWGHYHETYTRRDGRWHIQTLKITRIRVEFVPRESPAAA</sequence>
<dbReference type="InterPro" id="IPR032710">
    <property type="entry name" value="NTF2-like_dom_sf"/>
</dbReference>
<dbReference type="KEGG" id="tvl:FAZ95_15060"/>
<dbReference type="Pfam" id="PF13577">
    <property type="entry name" value="SnoaL_4"/>
    <property type="match status" value="1"/>
</dbReference>
<protein>
    <submittedName>
        <fullName evidence="2">Nuclear transport factor 2 family protein</fullName>
    </submittedName>
</protein>
<dbReference type="EMBL" id="CP040077">
    <property type="protein sequence ID" value="QCP50373.1"/>
    <property type="molecule type" value="Genomic_DNA"/>
</dbReference>
<evidence type="ECO:0000259" key="1">
    <source>
        <dbReference type="Pfam" id="PF13577"/>
    </source>
</evidence>
<dbReference type="Gene3D" id="3.10.450.50">
    <property type="match status" value="1"/>
</dbReference>
<accession>A0A4P8ISW3</accession>
<dbReference type="RefSeq" id="WP_137333191.1">
    <property type="nucleotide sequence ID" value="NZ_CP040077.1"/>
</dbReference>
<proteinExistence type="predicted"/>
<reference evidence="2 3" key="1">
    <citation type="submission" date="2019-05" db="EMBL/GenBank/DDBJ databases">
        <title>Burkholderia sp. DHOD12, isolated from subtropical forest soil.</title>
        <authorList>
            <person name="Gao Z.-H."/>
            <person name="Qiu L.-H."/>
        </authorList>
    </citation>
    <scope>NUCLEOTIDE SEQUENCE [LARGE SCALE GENOMIC DNA]</scope>
    <source>
        <strain evidence="2 3">DHOD12</strain>
    </source>
</reference>
<dbReference type="OrthoDB" id="4571298at2"/>
<organism evidence="2 3">
    <name type="scientific">Trinickia violacea</name>
    <dbReference type="NCBI Taxonomy" id="2571746"/>
    <lineage>
        <taxon>Bacteria</taxon>
        <taxon>Pseudomonadati</taxon>
        <taxon>Pseudomonadota</taxon>
        <taxon>Betaproteobacteria</taxon>
        <taxon>Burkholderiales</taxon>
        <taxon>Burkholderiaceae</taxon>
        <taxon>Trinickia</taxon>
    </lineage>
</organism>
<feature type="domain" description="SnoaL-like" evidence="1">
    <location>
        <begin position="10"/>
        <end position="146"/>
    </location>
</feature>
<name>A0A4P8ISW3_9BURK</name>
<keyword evidence="3" id="KW-1185">Reference proteome</keyword>
<evidence type="ECO:0000313" key="3">
    <source>
        <dbReference type="Proteomes" id="UP000298656"/>
    </source>
</evidence>
<dbReference type="InterPro" id="IPR037401">
    <property type="entry name" value="SnoaL-like"/>
</dbReference>
<dbReference type="AlphaFoldDB" id="A0A4P8ISW3"/>
<gene>
    <name evidence="2" type="ORF">FAZ95_15060</name>
</gene>
<evidence type="ECO:0000313" key="2">
    <source>
        <dbReference type="EMBL" id="QCP50373.1"/>
    </source>
</evidence>